<accession>A0ABP7P0N8</accession>
<keyword evidence="2 12" id="KW-0813">Transport</keyword>
<keyword evidence="8" id="KW-0406">Ion transport</keyword>
<keyword evidence="3 12" id="KW-1134">Transmembrane beta strand</keyword>
<dbReference type="Proteomes" id="UP001500742">
    <property type="component" value="Unassembled WGS sequence"/>
</dbReference>
<dbReference type="InterPro" id="IPR000531">
    <property type="entry name" value="Beta-barrel_TonB"/>
</dbReference>
<dbReference type="SUPFAM" id="SSF49464">
    <property type="entry name" value="Carboxypeptidase regulatory domain-like"/>
    <property type="match status" value="1"/>
</dbReference>
<dbReference type="Gene3D" id="2.40.170.20">
    <property type="entry name" value="TonB-dependent receptor, beta-barrel domain"/>
    <property type="match status" value="1"/>
</dbReference>
<evidence type="ECO:0000313" key="16">
    <source>
        <dbReference type="EMBL" id="GAA3957717.1"/>
    </source>
</evidence>
<organism evidence="16 17">
    <name type="scientific">Mucilaginibacter dorajii</name>
    <dbReference type="NCBI Taxonomy" id="692994"/>
    <lineage>
        <taxon>Bacteria</taxon>
        <taxon>Pseudomonadati</taxon>
        <taxon>Bacteroidota</taxon>
        <taxon>Sphingobacteriia</taxon>
        <taxon>Sphingobacteriales</taxon>
        <taxon>Sphingobacteriaceae</taxon>
        <taxon>Mucilaginibacter</taxon>
    </lineage>
</organism>
<dbReference type="InterPro" id="IPR037066">
    <property type="entry name" value="Plug_dom_sf"/>
</dbReference>
<keyword evidence="4" id="KW-0410">Iron transport</keyword>
<dbReference type="InterPro" id="IPR012910">
    <property type="entry name" value="Plug_dom"/>
</dbReference>
<evidence type="ECO:0000256" key="4">
    <source>
        <dbReference type="ARBA" id="ARBA00022496"/>
    </source>
</evidence>
<comment type="subcellular location">
    <subcellularLocation>
        <location evidence="1 12">Cell outer membrane</location>
        <topology evidence="1 12">Multi-pass membrane protein</topology>
    </subcellularLocation>
</comment>
<comment type="similarity">
    <text evidence="12 13">Belongs to the TonB-dependent receptor family.</text>
</comment>
<keyword evidence="6" id="KW-0732">Signal</keyword>
<dbReference type="InterPro" id="IPR008969">
    <property type="entry name" value="CarboxyPept-like_regulatory"/>
</dbReference>
<dbReference type="InterPro" id="IPR010917">
    <property type="entry name" value="TonB_rcpt_CS"/>
</dbReference>
<keyword evidence="11 12" id="KW-0998">Cell outer membrane</keyword>
<reference evidence="17" key="1">
    <citation type="journal article" date="2019" name="Int. J. Syst. Evol. Microbiol.">
        <title>The Global Catalogue of Microorganisms (GCM) 10K type strain sequencing project: providing services to taxonomists for standard genome sequencing and annotation.</title>
        <authorList>
            <consortium name="The Broad Institute Genomics Platform"/>
            <consortium name="The Broad Institute Genome Sequencing Center for Infectious Disease"/>
            <person name="Wu L."/>
            <person name="Ma J."/>
        </authorList>
    </citation>
    <scope>NUCLEOTIDE SEQUENCE [LARGE SCALE GENOMIC DNA]</scope>
    <source>
        <strain evidence="17">JCM 16601</strain>
    </source>
</reference>
<dbReference type="PROSITE" id="PS52016">
    <property type="entry name" value="TONB_DEPENDENT_REC_3"/>
    <property type="match status" value="1"/>
</dbReference>
<feature type="domain" description="TonB-dependent receptor plug" evidence="15">
    <location>
        <begin position="107"/>
        <end position="207"/>
    </location>
</feature>
<keyword evidence="7" id="KW-0408">Iron</keyword>
<evidence type="ECO:0000256" key="2">
    <source>
        <dbReference type="ARBA" id="ARBA00022448"/>
    </source>
</evidence>
<dbReference type="SUPFAM" id="SSF56935">
    <property type="entry name" value="Porins"/>
    <property type="match status" value="1"/>
</dbReference>
<keyword evidence="17" id="KW-1185">Reference proteome</keyword>
<dbReference type="Pfam" id="PF07715">
    <property type="entry name" value="Plug"/>
    <property type="match status" value="1"/>
</dbReference>
<dbReference type="InterPro" id="IPR039426">
    <property type="entry name" value="TonB-dep_rcpt-like"/>
</dbReference>
<comment type="caution">
    <text evidence="16">The sequence shown here is derived from an EMBL/GenBank/DDBJ whole genome shotgun (WGS) entry which is preliminary data.</text>
</comment>
<evidence type="ECO:0000259" key="15">
    <source>
        <dbReference type="Pfam" id="PF07715"/>
    </source>
</evidence>
<dbReference type="PANTHER" id="PTHR32552">
    <property type="entry name" value="FERRICHROME IRON RECEPTOR-RELATED"/>
    <property type="match status" value="1"/>
</dbReference>
<feature type="domain" description="TonB-dependent receptor-like beta-barrel" evidence="14">
    <location>
        <begin position="305"/>
        <end position="823"/>
    </location>
</feature>
<evidence type="ECO:0000259" key="14">
    <source>
        <dbReference type="Pfam" id="PF00593"/>
    </source>
</evidence>
<evidence type="ECO:0000256" key="1">
    <source>
        <dbReference type="ARBA" id="ARBA00004571"/>
    </source>
</evidence>
<evidence type="ECO:0000256" key="3">
    <source>
        <dbReference type="ARBA" id="ARBA00022452"/>
    </source>
</evidence>
<dbReference type="Pfam" id="PF13715">
    <property type="entry name" value="CarbopepD_reg_2"/>
    <property type="match status" value="1"/>
</dbReference>
<evidence type="ECO:0000256" key="10">
    <source>
        <dbReference type="ARBA" id="ARBA00023136"/>
    </source>
</evidence>
<gene>
    <name evidence="16" type="ORF">GCM10022210_01170</name>
</gene>
<dbReference type="Gene3D" id="2.60.40.1120">
    <property type="entry name" value="Carboxypeptidase-like, regulatory domain"/>
    <property type="match status" value="1"/>
</dbReference>
<dbReference type="EMBL" id="BAAAZC010000002">
    <property type="protein sequence ID" value="GAA3957717.1"/>
    <property type="molecule type" value="Genomic_DNA"/>
</dbReference>
<dbReference type="Pfam" id="PF00593">
    <property type="entry name" value="TonB_dep_Rec_b-barrel"/>
    <property type="match status" value="1"/>
</dbReference>
<dbReference type="PANTHER" id="PTHR32552:SF68">
    <property type="entry name" value="FERRICHROME OUTER MEMBRANE TRANSPORTER_PHAGE RECEPTOR"/>
    <property type="match status" value="1"/>
</dbReference>
<name>A0ABP7P0N8_9SPHI</name>
<evidence type="ECO:0000256" key="5">
    <source>
        <dbReference type="ARBA" id="ARBA00022692"/>
    </source>
</evidence>
<evidence type="ECO:0000256" key="9">
    <source>
        <dbReference type="ARBA" id="ARBA00023077"/>
    </source>
</evidence>
<evidence type="ECO:0000256" key="6">
    <source>
        <dbReference type="ARBA" id="ARBA00022729"/>
    </source>
</evidence>
<evidence type="ECO:0000256" key="13">
    <source>
        <dbReference type="RuleBase" id="RU003357"/>
    </source>
</evidence>
<dbReference type="PROSITE" id="PS01156">
    <property type="entry name" value="TONB_DEPENDENT_REC_2"/>
    <property type="match status" value="1"/>
</dbReference>
<evidence type="ECO:0000256" key="12">
    <source>
        <dbReference type="PROSITE-ProRule" id="PRU01360"/>
    </source>
</evidence>
<keyword evidence="5 12" id="KW-0812">Transmembrane</keyword>
<dbReference type="Gene3D" id="2.170.130.10">
    <property type="entry name" value="TonB-dependent receptor, plug domain"/>
    <property type="match status" value="1"/>
</dbReference>
<keyword evidence="10 12" id="KW-0472">Membrane</keyword>
<evidence type="ECO:0000256" key="7">
    <source>
        <dbReference type="ARBA" id="ARBA00023004"/>
    </source>
</evidence>
<keyword evidence="9 13" id="KW-0798">TonB box</keyword>
<evidence type="ECO:0000256" key="11">
    <source>
        <dbReference type="ARBA" id="ARBA00023237"/>
    </source>
</evidence>
<keyword evidence="16" id="KW-0675">Receptor</keyword>
<evidence type="ECO:0000256" key="8">
    <source>
        <dbReference type="ARBA" id="ARBA00023065"/>
    </source>
</evidence>
<proteinExistence type="inferred from homology"/>
<protein>
    <submittedName>
        <fullName evidence="16">TonB-dependent receptor</fullName>
    </submittedName>
</protein>
<evidence type="ECO:0000313" key="17">
    <source>
        <dbReference type="Proteomes" id="UP001500742"/>
    </source>
</evidence>
<sequence>MGITHAQENSGKQIKGRLLDAQTKEPLIGATVSVKGTTTAASVTLDGTFKIKVPAQGNTTLVFRYIGYVTKELEATGTDLGTITLDPTSASVKEVVVTANASLAIDRRTPIAASSVNKVYIEEKGAGAEFPELLKSTPGVMTSRGGGGYGDSRINIRGFSSNNVALLINGIPVNDVEAGKIYWNDWAGLADVTASMQVQRGLGASKVAVPSLGGTINITTKTTERQEGGTVQQSIGTFNQAKTLVSYSTGLTNKGWATSFLLSRSTGDGYAPGLYYTGYSYFANVSKLIGESQTISFNLMGATQNHGQRYTFNNINTYRSSPLGIRYNSDYGYLNGVLTSAEQNYYNKPLASINHNWQINTTSSLSTVLYASYGNGAARYLTGTNVTLTPGSSTGVPRTGDIYSPIDFNAITKANVSNADGTASRYFINSVNDHKQYGILSTYKKTIGDIDLLAGIDGRYYEGEHYNQVNDLLGGSYIVDTRSASATSPTGNINNPNAHIGVGGKFNNDYRYEIAQEGVYIQAEYNKNDLSAFVSLAGNNTSNRRVDYFNYLDTDPNQTSKWVNFLGYQAKGGANYNLDSHNNIFANIGYIQRAPLVANIFVNKKNDLNPDAKPEQLMSYELGYGFRSSIFSANVNVYRSTYKNRAKTATFVDQTDNSVYNVNISGINEVHQGVEVDAKLRPVKDVTLSGSLSIGDYHYTSNTGPTQVTSDNGKSFTQDALLLKGLKVGEFGTANTSAQTTAALGLDVQVFPQVKIGANYNYYARYYATFDPSKLTTTQQASAGGTAFTNYRLPNFSTVDMNIAYRFKFAGLDAALIGNVYNLFNTTYISDAFETAIPNSVAAYGFVPRTNNLGVWYGSPRTYVATFKINF</sequence>
<dbReference type="InterPro" id="IPR036942">
    <property type="entry name" value="Beta-barrel_TonB_sf"/>
</dbReference>